<accession>C3ZNZ5</accession>
<feature type="domain" description="C-type lectin" evidence="4">
    <location>
        <begin position="706"/>
        <end position="832"/>
    </location>
</feature>
<dbReference type="Gene3D" id="1.20.1480.30">
    <property type="entry name" value="Designed four-helix bundle protein"/>
    <property type="match status" value="4"/>
</dbReference>
<dbReference type="InterPro" id="IPR001304">
    <property type="entry name" value="C-type_lectin-like"/>
</dbReference>
<dbReference type="PANTHER" id="PTHR22799">
    <property type="entry name" value="TETRANECTIN-RELATED"/>
    <property type="match status" value="1"/>
</dbReference>
<dbReference type="PROSITE" id="PS50041">
    <property type="entry name" value="C_TYPE_LECTIN_2"/>
    <property type="match status" value="2"/>
</dbReference>
<feature type="region of interest" description="Disordered" evidence="3">
    <location>
        <begin position="1"/>
        <end position="302"/>
    </location>
</feature>
<feature type="compositionally biased region" description="Polar residues" evidence="3">
    <location>
        <begin position="106"/>
        <end position="119"/>
    </location>
</feature>
<reference evidence="5" key="1">
    <citation type="journal article" date="2008" name="Nature">
        <title>The amphioxus genome and the evolution of the chordate karyotype.</title>
        <authorList>
            <consortium name="US DOE Joint Genome Institute (JGI-PGF)"/>
            <person name="Putnam N.H."/>
            <person name="Butts T."/>
            <person name="Ferrier D.E.K."/>
            <person name="Furlong R.F."/>
            <person name="Hellsten U."/>
            <person name="Kawashima T."/>
            <person name="Robinson-Rechavi M."/>
            <person name="Shoguchi E."/>
            <person name="Terry A."/>
            <person name="Yu J.-K."/>
            <person name="Benito-Gutierrez E.L."/>
            <person name="Dubchak I."/>
            <person name="Garcia-Fernandez J."/>
            <person name="Gibson-Brown J.J."/>
            <person name="Grigoriev I.V."/>
            <person name="Horton A.C."/>
            <person name="de Jong P.J."/>
            <person name="Jurka J."/>
            <person name="Kapitonov V.V."/>
            <person name="Kohara Y."/>
            <person name="Kuroki Y."/>
            <person name="Lindquist E."/>
            <person name="Lucas S."/>
            <person name="Osoegawa K."/>
            <person name="Pennacchio L.A."/>
            <person name="Salamov A.A."/>
            <person name="Satou Y."/>
            <person name="Sauka-Spengler T."/>
            <person name="Schmutz J."/>
            <person name="Shin-I T."/>
            <person name="Toyoda A."/>
            <person name="Bronner-Fraser M."/>
            <person name="Fujiyama A."/>
            <person name="Holland L.Z."/>
            <person name="Holland P.W.H."/>
            <person name="Satoh N."/>
            <person name="Rokhsar D.S."/>
        </authorList>
    </citation>
    <scope>NUCLEOTIDE SEQUENCE [LARGE SCALE GENOMIC DNA]</scope>
    <source>
        <strain evidence="5">S238N-H82</strain>
        <tissue evidence="5">Testes</tissue>
    </source>
</reference>
<dbReference type="Pfam" id="PF00059">
    <property type="entry name" value="Lectin_C"/>
    <property type="match status" value="2"/>
</dbReference>
<dbReference type="SUPFAM" id="SSF56436">
    <property type="entry name" value="C-type lectin-like"/>
    <property type="match status" value="2"/>
</dbReference>
<dbReference type="InterPro" id="IPR016187">
    <property type="entry name" value="CTDL_fold"/>
</dbReference>
<organism>
    <name type="scientific">Branchiostoma floridae</name>
    <name type="common">Florida lancelet</name>
    <name type="synonym">Amphioxus</name>
    <dbReference type="NCBI Taxonomy" id="7739"/>
    <lineage>
        <taxon>Eukaryota</taxon>
        <taxon>Metazoa</taxon>
        <taxon>Chordata</taxon>
        <taxon>Cephalochordata</taxon>
        <taxon>Leptocardii</taxon>
        <taxon>Amphioxiformes</taxon>
        <taxon>Branchiostomatidae</taxon>
        <taxon>Branchiostoma</taxon>
    </lineage>
</organism>
<gene>
    <name evidence="5" type="ORF">BRAFLDRAFT_100843</name>
</gene>
<keyword evidence="2" id="KW-0175">Coiled coil</keyword>
<feature type="coiled-coil region" evidence="2">
    <location>
        <begin position="578"/>
        <end position="615"/>
    </location>
</feature>
<dbReference type="InterPro" id="IPR051663">
    <property type="entry name" value="CLec_Tetranectin-domain"/>
</dbReference>
<evidence type="ECO:0000259" key="4">
    <source>
        <dbReference type="PROSITE" id="PS50041"/>
    </source>
</evidence>
<dbReference type="InterPro" id="IPR016186">
    <property type="entry name" value="C-type_lectin-like/link_sf"/>
</dbReference>
<dbReference type="SMART" id="SM00034">
    <property type="entry name" value="CLECT"/>
    <property type="match status" value="2"/>
</dbReference>
<dbReference type="EMBL" id="GG666654">
    <property type="protein sequence ID" value="EEN45730.1"/>
    <property type="molecule type" value="Genomic_DNA"/>
</dbReference>
<feature type="compositionally biased region" description="Polar residues" evidence="3">
    <location>
        <begin position="75"/>
        <end position="87"/>
    </location>
</feature>
<dbReference type="AlphaFoldDB" id="C3ZNZ5"/>
<evidence type="ECO:0000256" key="3">
    <source>
        <dbReference type="SAM" id="MobiDB-lite"/>
    </source>
</evidence>
<dbReference type="PANTHER" id="PTHR22799:SF6">
    <property type="entry name" value="C-TYPE LECTIN DOMAIN FAMILY 4 MEMBER M-LIKE"/>
    <property type="match status" value="1"/>
</dbReference>
<evidence type="ECO:0000256" key="1">
    <source>
        <dbReference type="ARBA" id="ARBA00022734"/>
    </source>
</evidence>
<dbReference type="InParanoid" id="C3ZNZ5"/>
<feature type="compositionally biased region" description="Basic residues" evidence="3">
    <location>
        <begin position="281"/>
        <end position="290"/>
    </location>
</feature>
<feature type="compositionally biased region" description="Low complexity" evidence="3">
    <location>
        <begin position="238"/>
        <end position="272"/>
    </location>
</feature>
<feature type="domain" description="C-type lectin" evidence="4">
    <location>
        <begin position="866"/>
        <end position="981"/>
    </location>
</feature>
<proteinExistence type="predicted"/>
<keyword evidence="1" id="KW-0430">Lectin</keyword>
<dbReference type="GO" id="GO:0030246">
    <property type="term" value="F:carbohydrate binding"/>
    <property type="evidence" value="ECO:0007669"/>
    <property type="project" value="UniProtKB-KW"/>
</dbReference>
<name>C3ZNZ5_BRAFL</name>
<dbReference type="Gene3D" id="3.10.100.10">
    <property type="entry name" value="Mannose-Binding Protein A, subunit A"/>
    <property type="match status" value="2"/>
</dbReference>
<feature type="compositionally biased region" description="Polar residues" evidence="3">
    <location>
        <begin position="44"/>
        <end position="56"/>
    </location>
</feature>
<protein>
    <recommendedName>
        <fullName evidence="4">C-type lectin domain-containing protein</fullName>
    </recommendedName>
</protein>
<dbReference type="CDD" id="cd00037">
    <property type="entry name" value="CLECT"/>
    <property type="match status" value="1"/>
</dbReference>
<feature type="compositionally biased region" description="Polar residues" evidence="3">
    <location>
        <begin position="1"/>
        <end position="25"/>
    </location>
</feature>
<sequence>MSGGQQLSQTGDIGTTPMQQPQTDWQARADAAARVPNPMHASGEGTTPIQQPQTDWQARADAAARVPNPMHASGEGTTPMQQPQTDWQARADATASFPNPMYASGEGTTPIQQPQTDWQARTDATARFPNPMYASGEAMQQPQTDWQARADSAARVPNPMYASGEGEAINPMYRQNLEGTDPDTDLRPDSMEPYAVRYQDEDADDDNGLSQQRGDAGSVRGEGVTSGKDAGISGTSRNDTATSGNDDGTTGNDDGTTGNDDGTTGNDAGTSGSPIDDRNKRATHKARHGQHVPNSPLQEAGDCAYPDGTSGLGALCTSIRSQQGYMVAGIAMLLSLVAVGLAPLTFINIQEIHQLSTTLDALKHNQDDIRQLSTTVKCDKDNISTTVDALKRNEDDMRQLSSTVDALKHKQDNMSATVDALKSDQDNMSTTVSALKRNQENVCSTVDASKRNQDDIHQMSTTVETSKRDQDDMRQLSTIVDALKRGQDMRQLSTTVDALKRDQDDMRQLSATVDALKRDQDDMTTTVDALKLDQDDMSTTVDALKRDQDDMRQLSTTVGALKRDQDDMRQLSTTVGALKRGQDNMRQLSTTVDALKRDQDDMRQLSATVDALKRDQDDMTTTVDALKLDQDDMSTTVDALKRDQDDMRQLSTTVGALKRGQDGMSTTFDALRRDLDMERSRTAALEQRLHEMSKTLASCPEGYMVRNGICYKAFNTEKTFSDAALACRDDGGTLAMPRDNETNAFMILLQNTVGASTKQFWIGLHNQRATGYHEHEYEWLDGTALGTDDSWAQGEPKRGAKRCVLYFSYRGQYYPKNGGQWRTSQCFDRQRFRFICQTNPDLLVVFPTFVGDSIFPASCPKGYRMWNKTCYKAFDTDRTFTDAAAACGEDGGTLAMPRDAGTNAFLVSLSVSGIAYCIGLHDQRKEGHFDWVDGSALETYNNWGPGEVDSHGRGNRVCTLFSDGGTWHDRQCGWQFSQVVPDLIL</sequence>
<evidence type="ECO:0000313" key="5">
    <source>
        <dbReference type="EMBL" id="EEN45730.1"/>
    </source>
</evidence>
<evidence type="ECO:0000256" key="2">
    <source>
        <dbReference type="SAM" id="Coils"/>
    </source>
</evidence>
<dbReference type="eggNOG" id="KOG4297">
    <property type="taxonomic scope" value="Eukaryota"/>
</dbReference>